<reference evidence="2" key="1">
    <citation type="journal article" date="2022" name="Mol. Ecol. Resour.">
        <title>The genomes of chicory, endive, great burdock and yacon provide insights into Asteraceae palaeo-polyploidization history and plant inulin production.</title>
        <authorList>
            <person name="Fan W."/>
            <person name="Wang S."/>
            <person name="Wang H."/>
            <person name="Wang A."/>
            <person name="Jiang F."/>
            <person name="Liu H."/>
            <person name="Zhao H."/>
            <person name="Xu D."/>
            <person name="Zhang Y."/>
        </authorList>
    </citation>
    <scope>NUCLEOTIDE SEQUENCE [LARGE SCALE GENOMIC DNA]</scope>
    <source>
        <strain evidence="2">cv. Niubang</strain>
    </source>
</reference>
<accession>A0ACB9DH95</accession>
<comment type="caution">
    <text evidence="1">The sequence shown here is derived from an EMBL/GenBank/DDBJ whole genome shotgun (WGS) entry which is preliminary data.</text>
</comment>
<evidence type="ECO:0000313" key="1">
    <source>
        <dbReference type="EMBL" id="KAI3745861.1"/>
    </source>
</evidence>
<proteinExistence type="predicted"/>
<organism evidence="1 2">
    <name type="scientific">Arctium lappa</name>
    <name type="common">Greater burdock</name>
    <name type="synonym">Lappa major</name>
    <dbReference type="NCBI Taxonomy" id="4217"/>
    <lineage>
        <taxon>Eukaryota</taxon>
        <taxon>Viridiplantae</taxon>
        <taxon>Streptophyta</taxon>
        <taxon>Embryophyta</taxon>
        <taxon>Tracheophyta</taxon>
        <taxon>Spermatophyta</taxon>
        <taxon>Magnoliopsida</taxon>
        <taxon>eudicotyledons</taxon>
        <taxon>Gunneridae</taxon>
        <taxon>Pentapetalae</taxon>
        <taxon>asterids</taxon>
        <taxon>campanulids</taxon>
        <taxon>Asterales</taxon>
        <taxon>Asteraceae</taxon>
        <taxon>Carduoideae</taxon>
        <taxon>Cardueae</taxon>
        <taxon>Arctiinae</taxon>
        <taxon>Arctium</taxon>
    </lineage>
</organism>
<dbReference type="Proteomes" id="UP001055879">
    <property type="component" value="Linkage Group LG03"/>
</dbReference>
<protein>
    <submittedName>
        <fullName evidence="1">Uncharacterized protein</fullName>
    </submittedName>
</protein>
<sequence length="158" mass="18071">MGSGMQELSDEDVVRVCLVVMVEVMFMGRELSQVVSDTVLRAVDDLVTFDSYSWGSHIWSHTYNSLHNAIAIRNLQKNKNINKSTLNGFAHALKVWILEMFPVCCHHFTRRIDRPIRGTRWDRHIVLNKAACVAIFNSLSDVRSITIFLILVSQQLIV</sequence>
<gene>
    <name evidence="1" type="ORF">L6452_08272</name>
</gene>
<name>A0ACB9DH95_ARCLA</name>
<evidence type="ECO:0000313" key="2">
    <source>
        <dbReference type="Proteomes" id="UP001055879"/>
    </source>
</evidence>
<reference evidence="1 2" key="2">
    <citation type="journal article" date="2022" name="Mol. Ecol. Resour.">
        <title>The genomes of chicory, endive, great burdock and yacon provide insights into Asteraceae paleo-polyploidization history and plant inulin production.</title>
        <authorList>
            <person name="Fan W."/>
            <person name="Wang S."/>
            <person name="Wang H."/>
            <person name="Wang A."/>
            <person name="Jiang F."/>
            <person name="Liu H."/>
            <person name="Zhao H."/>
            <person name="Xu D."/>
            <person name="Zhang Y."/>
        </authorList>
    </citation>
    <scope>NUCLEOTIDE SEQUENCE [LARGE SCALE GENOMIC DNA]</scope>
    <source>
        <strain evidence="2">cv. Niubang</strain>
    </source>
</reference>
<keyword evidence="2" id="KW-1185">Reference proteome</keyword>
<dbReference type="EMBL" id="CM042049">
    <property type="protein sequence ID" value="KAI3745861.1"/>
    <property type="molecule type" value="Genomic_DNA"/>
</dbReference>